<reference evidence="1 2" key="1">
    <citation type="submission" date="2018-09" db="EMBL/GenBank/DDBJ databases">
        <title>Sphingomonas sp. DAC4.</title>
        <authorList>
            <person name="Seo T."/>
        </authorList>
    </citation>
    <scope>NUCLEOTIDE SEQUENCE [LARGE SCALE GENOMIC DNA]</scope>
    <source>
        <strain evidence="1 2">DAC4</strain>
    </source>
</reference>
<keyword evidence="2" id="KW-1185">Reference proteome</keyword>
<proteinExistence type="predicted"/>
<dbReference type="OrthoDB" id="7432990at2"/>
<accession>A0A418PZB7</accession>
<dbReference type="RefSeq" id="WP_119533570.1">
    <property type="nucleotide sequence ID" value="NZ_QXTF01000003.1"/>
</dbReference>
<evidence type="ECO:0000313" key="1">
    <source>
        <dbReference type="EMBL" id="RIX27418.1"/>
    </source>
</evidence>
<dbReference type="Proteomes" id="UP000285023">
    <property type="component" value="Unassembled WGS sequence"/>
</dbReference>
<name>A0A418PZB7_9SPHN</name>
<protein>
    <submittedName>
        <fullName evidence="1">Uncharacterized protein</fullName>
    </submittedName>
</protein>
<sequence length="134" mass="15225">MLVGFIGLLILFFATMPMSRRRHLQLARHRRRMDEDGFERAMGAAGVTPTTARFLWRELQPFYHAPLAPRPEDRLESQIWVDRPEIDGLVGRFWQAMRGQDARPALAPLGSDPTVAELGRHCDLMAGWSIRGSA</sequence>
<dbReference type="EMBL" id="QXTF01000003">
    <property type="protein sequence ID" value="RIX27418.1"/>
    <property type="molecule type" value="Genomic_DNA"/>
</dbReference>
<organism evidence="1 2">
    <name type="scientific">Sphingomonas edaphi</name>
    <dbReference type="NCBI Taxonomy" id="2315689"/>
    <lineage>
        <taxon>Bacteria</taxon>
        <taxon>Pseudomonadati</taxon>
        <taxon>Pseudomonadota</taxon>
        <taxon>Alphaproteobacteria</taxon>
        <taxon>Sphingomonadales</taxon>
        <taxon>Sphingomonadaceae</taxon>
        <taxon>Sphingomonas</taxon>
    </lineage>
</organism>
<dbReference type="AlphaFoldDB" id="A0A418PZB7"/>
<evidence type="ECO:0000313" key="2">
    <source>
        <dbReference type="Proteomes" id="UP000285023"/>
    </source>
</evidence>
<comment type="caution">
    <text evidence="1">The sequence shown here is derived from an EMBL/GenBank/DDBJ whole genome shotgun (WGS) entry which is preliminary data.</text>
</comment>
<gene>
    <name evidence="1" type="ORF">D3M59_10280</name>
</gene>